<accession>A0A077PH26</accession>
<dbReference type="InterPro" id="IPR038488">
    <property type="entry name" value="Integrase_DNA-bd_sf"/>
</dbReference>
<dbReference type="InterPro" id="IPR050808">
    <property type="entry name" value="Phage_Integrase"/>
</dbReference>
<keyword evidence="3" id="KW-0233">DNA recombination</keyword>
<comment type="similarity">
    <text evidence="1">Belongs to the 'phage' integrase family.</text>
</comment>
<dbReference type="InterPro" id="IPR011010">
    <property type="entry name" value="DNA_brk_join_enz"/>
</dbReference>
<dbReference type="Pfam" id="PF00589">
    <property type="entry name" value="Phage_integrase"/>
    <property type="match status" value="1"/>
</dbReference>
<dbReference type="Gene3D" id="1.10.443.10">
    <property type="entry name" value="Intergrase catalytic core"/>
    <property type="match status" value="1"/>
</dbReference>
<dbReference type="Gene3D" id="3.30.160.390">
    <property type="entry name" value="Integrase, DNA-binding domain"/>
    <property type="match status" value="1"/>
</dbReference>
<comment type="caution">
    <text evidence="5">The sequence shown here is derived from an EMBL/GenBank/DDBJ whole genome shotgun (WGS) entry which is preliminary data.</text>
</comment>
<dbReference type="InterPro" id="IPR002104">
    <property type="entry name" value="Integrase_catalytic"/>
</dbReference>
<evidence type="ECO:0000256" key="3">
    <source>
        <dbReference type="ARBA" id="ARBA00023172"/>
    </source>
</evidence>
<evidence type="ECO:0000313" key="5">
    <source>
        <dbReference type="EMBL" id="CDH19962.1"/>
    </source>
</evidence>
<keyword evidence="6" id="KW-1185">Reference proteome</keyword>
<dbReference type="OrthoDB" id="9795573at2"/>
<dbReference type="RefSeq" id="WP_038248745.1">
    <property type="nucleotide sequence ID" value="NZ_CAWLZI010000221.1"/>
</dbReference>
<dbReference type="GO" id="GO:0003677">
    <property type="term" value="F:DNA binding"/>
    <property type="evidence" value="ECO:0007669"/>
    <property type="project" value="InterPro"/>
</dbReference>
<sequence length="487" mass="55828">MKAFKFTKTAIEALPIPESGKQFEYRDTVINGLRLRVGASGSKSFCVVRKRNGKFYRSTLGRFPDLTVELARIEALEVLREVAVTGKNPNDLRKEEGISKTTLQLALDEYLTNRDSRIKESTKKQYCAALLNYSGDWLSIPIANITRMMVEKRHKDITEGKVWFGAKTSLLRSGVGTGSKSGSDLWARYFRAVYRFAQDHFRDSEGKTILPDPPTTVLSTKRQWHGITRRTNRIRNHDLGRWLEAVESVRQIGVEQLDNMAVSVCDALNVALFTGLRRSEIFGLQWYRVNLEGRYFWIDETKNGEPLELPITDTLLTIFQKQMELRKDNNIFVFPGSKGGEIKEPRRVIMQIIQSTVPDVNSDNLQPIEFKCHDARRTFGSIAELVGVGSYILKRLMNHKTLRSADVTQGYLHFSADELREPAKRIERAILENAGIMESVDVLDQRLISMLVGMKDEDKRRILFQLSEQESLKTDYEEKTLNKFSLY</sequence>
<dbReference type="Proteomes" id="UP000028500">
    <property type="component" value="Unassembled WGS sequence"/>
</dbReference>
<dbReference type="Pfam" id="PF13356">
    <property type="entry name" value="Arm-DNA-bind_3"/>
    <property type="match status" value="1"/>
</dbReference>
<evidence type="ECO:0000259" key="4">
    <source>
        <dbReference type="PROSITE" id="PS51898"/>
    </source>
</evidence>
<evidence type="ECO:0000256" key="1">
    <source>
        <dbReference type="ARBA" id="ARBA00008857"/>
    </source>
</evidence>
<dbReference type="EMBL" id="CBSY010000154">
    <property type="protein sequence ID" value="CDH19962.1"/>
    <property type="molecule type" value="Genomic_DNA"/>
</dbReference>
<reference evidence="5" key="1">
    <citation type="submission" date="2013-07" db="EMBL/GenBank/DDBJ databases">
        <title>Sub-species coevolution in mutualistic symbiosis.</title>
        <authorList>
            <person name="Murfin K."/>
            <person name="Klassen J."/>
            <person name="Lee M."/>
            <person name="Forst S."/>
            <person name="Stock P."/>
            <person name="Goodrich-Blair H."/>
        </authorList>
    </citation>
    <scope>NUCLEOTIDE SEQUENCE [LARGE SCALE GENOMIC DNA]</scope>
    <source>
        <strain evidence="5">Kraussei Quebec</strain>
    </source>
</reference>
<evidence type="ECO:0000256" key="2">
    <source>
        <dbReference type="ARBA" id="ARBA00022908"/>
    </source>
</evidence>
<dbReference type="GO" id="GO:0006310">
    <property type="term" value="P:DNA recombination"/>
    <property type="evidence" value="ECO:0007669"/>
    <property type="project" value="UniProtKB-KW"/>
</dbReference>
<dbReference type="PANTHER" id="PTHR30629">
    <property type="entry name" value="PROPHAGE INTEGRASE"/>
    <property type="match status" value="1"/>
</dbReference>
<dbReference type="SUPFAM" id="SSF56349">
    <property type="entry name" value="DNA breaking-rejoining enzymes"/>
    <property type="match status" value="1"/>
</dbReference>
<dbReference type="InterPro" id="IPR025166">
    <property type="entry name" value="Integrase_DNA_bind_dom"/>
</dbReference>
<name>A0A077PH26_XENBV</name>
<dbReference type="HOGENOM" id="CLU_027562_17_7_6"/>
<dbReference type="GO" id="GO:0015074">
    <property type="term" value="P:DNA integration"/>
    <property type="evidence" value="ECO:0007669"/>
    <property type="project" value="UniProtKB-KW"/>
</dbReference>
<feature type="domain" description="Tyr recombinase" evidence="4">
    <location>
        <begin position="229"/>
        <end position="424"/>
    </location>
</feature>
<dbReference type="PROSITE" id="PS51898">
    <property type="entry name" value="TYR_RECOMBINASE"/>
    <property type="match status" value="1"/>
</dbReference>
<evidence type="ECO:0000313" key="6">
    <source>
        <dbReference type="Proteomes" id="UP000028500"/>
    </source>
</evidence>
<organism evidence="5 6">
    <name type="scientific">Xenorhabdus bovienii str. kraussei Quebec</name>
    <dbReference type="NCBI Taxonomy" id="1398203"/>
    <lineage>
        <taxon>Bacteria</taxon>
        <taxon>Pseudomonadati</taxon>
        <taxon>Pseudomonadota</taxon>
        <taxon>Gammaproteobacteria</taxon>
        <taxon>Enterobacterales</taxon>
        <taxon>Morganellaceae</taxon>
        <taxon>Xenorhabdus</taxon>
    </lineage>
</organism>
<dbReference type="CDD" id="cd00796">
    <property type="entry name" value="INT_Rci_Hp1_C"/>
    <property type="match status" value="1"/>
</dbReference>
<gene>
    <name evidence="5" type="ORF">XBKQ1_2370005</name>
</gene>
<protein>
    <submittedName>
        <fullName evidence="5">Integrase family protein</fullName>
    </submittedName>
</protein>
<dbReference type="PANTHER" id="PTHR30629:SF2">
    <property type="entry name" value="PROPHAGE INTEGRASE INTS-RELATED"/>
    <property type="match status" value="1"/>
</dbReference>
<proteinExistence type="inferred from homology"/>
<keyword evidence="2" id="KW-0229">DNA integration</keyword>
<dbReference type="InterPro" id="IPR013762">
    <property type="entry name" value="Integrase-like_cat_sf"/>
</dbReference>
<dbReference type="AlphaFoldDB" id="A0A077PH26"/>